<keyword evidence="1" id="KW-0472">Membrane</keyword>
<feature type="transmembrane region" description="Helical" evidence="1">
    <location>
        <begin position="234"/>
        <end position="251"/>
    </location>
</feature>
<dbReference type="Proteomes" id="UP000785613">
    <property type="component" value="Unassembled WGS sequence"/>
</dbReference>
<feature type="transmembrane region" description="Helical" evidence="1">
    <location>
        <begin position="177"/>
        <end position="208"/>
    </location>
</feature>
<sequence>MNPIAPSMGREQWIGMLGFFALFPGFFFYHTALGLGKIPAVLGGYFAPVSLLLLPLLFFFYTSKVRQDRDYLGKSDLAFFLYLAYFALIVGVNAIAGAKMAIVTNHLFGIIFMLNVFFVFRMIAPDERRFRLMALGSLFAMSAIVFAYAIDGAFYLAPLGNAKNPESLASYQGFSRSYLFTFALAIACTRALSLRVLLYCVAASTLFINTARSEFAAMLFMIPIIELYYTRQKVLMAAGFLFLILMVYSNLEELLSMLPSNRILELLDLSHSSSANARHHLSTYALNSIAQFPVFGDYASYSPGLYSHNVLSAWVDTGIFGFLFVLGLLIVPAILLFFKGYFSRNRSGAFILAFSLCCITLLLLITSHYFTDMLIGATMAAFSSYRYGMTHAHHRTSDIGPPAPRHPHLHQAMPGAGTARI</sequence>
<feature type="transmembrane region" description="Helical" evidence="1">
    <location>
        <begin position="132"/>
        <end position="157"/>
    </location>
</feature>
<evidence type="ECO:0008006" key="4">
    <source>
        <dbReference type="Google" id="ProtNLM"/>
    </source>
</evidence>
<gene>
    <name evidence="2" type="ORF">F0185_10410</name>
</gene>
<reference evidence="2 3" key="1">
    <citation type="submission" date="2019-09" db="EMBL/GenBank/DDBJ databases">
        <title>Taxonomy of Antarctic Massilia spp.: description of Massilia rubra sp. nov., Massilia aquatica sp. nov., Massilia mucilaginosa sp. nov., Massilia frigida sp. nov. isolated from streams, lakes and regoliths.</title>
        <authorList>
            <person name="Holochova P."/>
            <person name="Sedlacek I."/>
            <person name="Kralova S."/>
            <person name="Maslanova I."/>
            <person name="Busse H.-J."/>
            <person name="Stankova E."/>
            <person name="Vrbovska V."/>
            <person name="Kovarovic V."/>
            <person name="Bartak M."/>
            <person name="Svec P."/>
            <person name="Pantucek R."/>
        </authorList>
    </citation>
    <scope>NUCLEOTIDE SEQUENCE [LARGE SCALE GENOMIC DNA]</scope>
    <source>
        <strain evidence="2 3">CCM 8692</strain>
    </source>
</reference>
<proteinExistence type="predicted"/>
<feature type="transmembrane region" description="Helical" evidence="1">
    <location>
        <begin position="38"/>
        <end position="61"/>
    </location>
</feature>
<evidence type="ECO:0000313" key="2">
    <source>
        <dbReference type="EMBL" id="NHZ33996.1"/>
    </source>
</evidence>
<protein>
    <recommendedName>
        <fullName evidence="4">O-antigen ligase domain-containing protein</fullName>
    </recommendedName>
</protein>
<organism evidence="2 3">
    <name type="scientific">Massilia rubra</name>
    <dbReference type="NCBI Taxonomy" id="2607910"/>
    <lineage>
        <taxon>Bacteria</taxon>
        <taxon>Pseudomonadati</taxon>
        <taxon>Pseudomonadota</taxon>
        <taxon>Betaproteobacteria</taxon>
        <taxon>Burkholderiales</taxon>
        <taxon>Oxalobacteraceae</taxon>
        <taxon>Telluria group</taxon>
        <taxon>Massilia</taxon>
    </lineage>
</organism>
<keyword evidence="3" id="KW-1185">Reference proteome</keyword>
<feature type="transmembrane region" description="Helical" evidence="1">
    <location>
        <begin position="77"/>
        <end position="96"/>
    </location>
</feature>
<accession>A0ABX0LV64</accession>
<keyword evidence="1" id="KW-1133">Transmembrane helix</keyword>
<keyword evidence="1" id="KW-0812">Transmembrane</keyword>
<feature type="transmembrane region" description="Helical" evidence="1">
    <location>
        <begin position="12"/>
        <end position="32"/>
    </location>
</feature>
<feature type="transmembrane region" description="Helical" evidence="1">
    <location>
        <begin position="319"/>
        <end position="338"/>
    </location>
</feature>
<dbReference type="RefSeq" id="WP_167224133.1">
    <property type="nucleotide sequence ID" value="NZ_VUYU01000006.1"/>
</dbReference>
<evidence type="ECO:0000313" key="3">
    <source>
        <dbReference type="Proteomes" id="UP000785613"/>
    </source>
</evidence>
<evidence type="ECO:0000256" key="1">
    <source>
        <dbReference type="SAM" id="Phobius"/>
    </source>
</evidence>
<feature type="transmembrane region" description="Helical" evidence="1">
    <location>
        <begin position="102"/>
        <end position="120"/>
    </location>
</feature>
<name>A0ABX0LV64_9BURK</name>
<feature type="transmembrane region" description="Helical" evidence="1">
    <location>
        <begin position="350"/>
        <end position="370"/>
    </location>
</feature>
<dbReference type="EMBL" id="VUYU01000006">
    <property type="protein sequence ID" value="NHZ33996.1"/>
    <property type="molecule type" value="Genomic_DNA"/>
</dbReference>
<comment type="caution">
    <text evidence="2">The sequence shown here is derived from an EMBL/GenBank/DDBJ whole genome shotgun (WGS) entry which is preliminary data.</text>
</comment>